<keyword evidence="1" id="KW-0813">Transport</keyword>
<evidence type="ECO:0000259" key="3">
    <source>
        <dbReference type="PROSITE" id="PS50969"/>
    </source>
</evidence>
<evidence type="ECO:0000313" key="5">
    <source>
        <dbReference type="Proteomes" id="UP001154282"/>
    </source>
</evidence>
<comment type="similarity">
    <text evidence="1">Belongs to the TIM50 family.</text>
</comment>
<dbReference type="SUPFAM" id="SSF56784">
    <property type="entry name" value="HAD-like"/>
    <property type="match status" value="1"/>
</dbReference>
<comment type="function">
    <text evidence="1">Essential component of the TIM23 complex, a complex that mediates the translocation of transit peptide-containing proteins across the mitochondrial inner membrane.</text>
</comment>
<dbReference type="InterPro" id="IPR004274">
    <property type="entry name" value="FCP1_dom"/>
</dbReference>
<evidence type="ECO:0000256" key="2">
    <source>
        <dbReference type="SAM" id="MobiDB-lite"/>
    </source>
</evidence>
<name>A0AAV0JFL1_9ROSI</name>
<dbReference type="PROSITE" id="PS50969">
    <property type="entry name" value="FCP1"/>
    <property type="match status" value="1"/>
</dbReference>
<dbReference type="InterPro" id="IPR050365">
    <property type="entry name" value="TIM50"/>
</dbReference>
<sequence>MAKKGGDLIKLKALCNSSDDDDEKSVNSDDSEAEDQGGDLPDELLSLGKLSLGPKKKLLVISLGGLLCHKVFKYRENKIRIPRNRQPDADVGTFRIYKRPYCDDFVKFCFERFEVGIWSSSKESNLDDALDCVMGGLKKQLLFTWDQEECTRTGFKCLDNKFKPIFLKDLNQLVESLSAKGTKYLATESLLIDSDPYKSLVNPVSFLLLNTHIIGHSYLNSYVPVVTYDRSYMQPNTSIFPEEYTVSNVSDNELGESPDHYESII</sequence>
<keyword evidence="1" id="KW-0811">Translocation</keyword>
<dbReference type="GO" id="GO:0005744">
    <property type="term" value="C:TIM23 mitochondrial import inner membrane translocase complex"/>
    <property type="evidence" value="ECO:0007669"/>
    <property type="project" value="UniProtKB-UniRule"/>
</dbReference>
<dbReference type="Proteomes" id="UP001154282">
    <property type="component" value="Unassembled WGS sequence"/>
</dbReference>
<comment type="caution">
    <text evidence="4">The sequence shown here is derived from an EMBL/GenBank/DDBJ whole genome shotgun (WGS) entry which is preliminary data.</text>
</comment>
<dbReference type="AlphaFoldDB" id="A0AAV0JFL1"/>
<protein>
    <recommendedName>
        <fullName evidence="1">Mitochondrial import inner membrane translocase subunit TIM50</fullName>
    </recommendedName>
</protein>
<gene>
    <name evidence="4" type="ORF">LITE_LOCUS13835</name>
</gene>
<dbReference type="InterPro" id="IPR023214">
    <property type="entry name" value="HAD_sf"/>
</dbReference>
<proteinExistence type="inferred from homology"/>
<keyword evidence="1" id="KW-0653">Protein transport</keyword>
<dbReference type="GO" id="GO:0015031">
    <property type="term" value="P:protein transport"/>
    <property type="evidence" value="ECO:0007669"/>
    <property type="project" value="UniProtKB-KW"/>
</dbReference>
<keyword evidence="1" id="KW-0496">Mitochondrion</keyword>
<dbReference type="Gene3D" id="3.40.50.1000">
    <property type="entry name" value="HAD superfamily/HAD-like"/>
    <property type="match status" value="1"/>
</dbReference>
<feature type="region of interest" description="Disordered" evidence="2">
    <location>
        <begin position="14"/>
        <end position="39"/>
    </location>
</feature>
<feature type="compositionally biased region" description="Acidic residues" evidence="2">
    <location>
        <begin position="18"/>
        <end position="39"/>
    </location>
</feature>
<reference evidence="4" key="1">
    <citation type="submission" date="2022-08" db="EMBL/GenBank/DDBJ databases">
        <authorList>
            <person name="Gutierrez-Valencia J."/>
        </authorList>
    </citation>
    <scope>NUCLEOTIDE SEQUENCE</scope>
</reference>
<dbReference type="InterPro" id="IPR036412">
    <property type="entry name" value="HAD-like_sf"/>
</dbReference>
<dbReference type="SMART" id="SM00577">
    <property type="entry name" value="CPDc"/>
    <property type="match status" value="1"/>
</dbReference>
<evidence type="ECO:0000313" key="4">
    <source>
        <dbReference type="EMBL" id="CAI0408145.1"/>
    </source>
</evidence>
<comment type="subcellular location">
    <subcellularLocation>
        <location evidence="1">Mitochondrion inner membrane</location>
        <topology evidence="1">Single-pass membrane protein</topology>
    </subcellularLocation>
</comment>
<dbReference type="EMBL" id="CAMGYJ010000004">
    <property type="protein sequence ID" value="CAI0408145.1"/>
    <property type="molecule type" value="Genomic_DNA"/>
</dbReference>
<keyword evidence="5" id="KW-1185">Reference proteome</keyword>
<evidence type="ECO:0000256" key="1">
    <source>
        <dbReference type="RuleBase" id="RU365079"/>
    </source>
</evidence>
<organism evidence="4 5">
    <name type="scientific">Linum tenue</name>
    <dbReference type="NCBI Taxonomy" id="586396"/>
    <lineage>
        <taxon>Eukaryota</taxon>
        <taxon>Viridiplantae</taxon>
        <taxon>Streptophyta</taxon>
        <taxon>Embryophyta</taxon>
        <taxon>Tracheophyta</taxon>
        <taxon>Spermatophyta</taxon>
        <taxon>Magnoliopsida</taxon>
        <taxon>eudicotyledons</taxon>
        <taxon>Gunneridae</taxon>
        <taxon>Pentapetalae</taxon>
        <taxon>rosids</taxon>
        <taxon>fabids</taxon>
        <taxon>Malpighiales</taxon>
        <taxon>Linaceae</taxon>
        <taxon>Linum</taxon>
    </lineage>
</organism>
<keyword evidence="1" id="KW-0809">Transit peptide</keyword>
<comment type="subunit">
    <text evidence="1">Component of the TIM23 complex.</text>
</comment>
<feature type="domain" description="FCP1 homology" evidence="3">
    <location>
        <begin position="52"/>
        <end position="232"/>
    </location>
</feature>
<dbReference type="Pfam" id="PF03031">
    <property type="entry name" value="NIF"/>
    <property type="match status" value="1"/>
</dbReference>
<dbReference type="PANTHER" id="PTHR12210">
    <property type="entry name" value="DULLARD PROTEIN PHOSPHATASE"/>
    <property type="match status" value="1"/>
</dbReference>
<accession>A0AAV0JFL1</accession>